<dbReference type="CDD" id="cd03230">
    <property type="entry name" value="ABC_DR_subfamily_A"/>
    <property type="match status" value="1"/>
</dbReference>
<name>A0A0B4C9W1_9MICO</name>
<comment type="subcellular location">
    <subcellularLocation>
        <location evidence="1">Cell membrane</location>
        <topology evidence="1">Peripheral membrane protein</topology>
    </subcellularLocation>
</comment>
<dbReference type="PANTHER" id="PTHR42711:SF17">
    <property type="entry name" value="ABC TRANSPORTER ATP-BINDING PROTEIN"/>
    <property type="match status" value="1"/>
</dbReference>
<protein>
    <submittedName>
        <fullName evidence="7">Multidrug ABC transporter ATPase</fullName>
    </submittedName>
</protein>
<keyword evidence="2" id="KW-0813">Transport</keyword>
<evidence type="ECO:0000256" key="2">
    <source>
        <dbReference type="ARBA" id="ARBA00022448"/>
    </source>
</evidence>
<dbReference type="EMBL" id="JWSZ01000010">
    <property type="protein sequence ID" value="KIC57944.1"/>
    <property type="molecule type" value="Genomic_DNA"/>
</dbReference>
<dbReference type="GO" id="GO:0016887">
    <property type="term" value="F:ATP hydrolysis activity"/>
    <property type="evidence" value="ECO:0007669"/>
    <property type="project" value="InterPro"/>
</dbReference>
<dbReference type="SMART" id="SM00382">
    <property type="entry name" value="AAA"/>
    <property type="match status" value="1"/>
</dbReference>
<evidence type="ECO:0000256" key="4">
    <source>
        <dbReference type="ARBA" id="ARBA00022840"/>
    </source>
</evidence>
<dbReference type="Pfam" id="PF00005">
    <property type="entry name" value="ABC_tran"/>
    <property type="match status" value="1"/>
</dbReference>
<evidence type="ECO:0000256" key="5">
    <source>
        <dbReference type="ARBA" id="ARBA00023251"/>
    </source>
</evidence>
<organism evidence="7 8">
    <name type="scientific">Microbacterium hominis</name>
    <dbReference type="NCBI Taxonomy" id="162426"/>
    <lineage>
        <taxon>Bacteria</taxon>
        <taxon>Bacillati</taxon>
        <taxon>Actinomycetota</taxon>
        <taxon>Actinomycetes</taxon>
        <taxon>Micrococcales</taxon>
        <taxon>Microbacteriaceae</taxon>
        <taxon>Microbacterium</taxon>
    </lineage>
</organism>
<keyword evidence="5" id="KW-0046">Antibiotic resistance</keyword>
<keyword evidence="3" id="KW-0547">Nucleotide-binding</keyword>
<dbReference type="PANTHER" id="PTHR42711">
    <property type="entry name" value="ABC TRANSPORTER ATP-BINDING PROTEIN"/>
    <property type="match status" value="1"/>
</dbReference>
<evidence type="ECO:0000256" key="1">
    <source>
        <dbReference type="ARBA" id="ARBA00004202"/>
    </source>
</evidence>
<dbReference type="GO" id="GO:0046677">
    <property type="term" value="P:response to antibiotic"/>
    <property type="evidence" value="ECO:0007669"/>
    <property type="project" value="UniProtKB-KW"/>
</dbReference>
<dbReference type="Proteomes" id="UP000031202">
    <property type="component" value="Unassembled WGS sequence"/>
</dbReference>
<proteinExistence type="predicted"/>
<dbReference type="AlphaFoldDB" id="A0A0B4C9W1"/>
<evidence type="ECO:0000313" key="7">
    <source>
        <dbReference type="EMBL" id="KIC57944.1"/>
    </source>
</evidence>
<evidence type="ECO:0000313" key="8">
    <source>
        <dbReference type="Proteomes" id="UP000031202"/>
    </source>
</evidence>
<gene>
    <name evidence="7" type="ORF">RM52_07640</name>
</gene>
<dbReference type="InterPro" id="IPR003439">
    <property type="entry name" value="ABC_transporter-like_ATP-bd"/>
</dbReference>
<keyword evidence="4" id="KW-0067">ATP-binding</keyword>
<dbReference type="GO" id="GO:0005524">
    <property type="term" value="F:ATP binding"/>
    <property type="evidence" value="ECO:0007669"/>
    <property type="project" value="UniProtKB-KW"/>
</dbReference>
<dbReference type="InterPro" id="IPR003593">
    <property type="entry name" value="AAA+_ATPase"/>
</dbReference>
<dbReference type="PROSITE" id="PS50893">
    <property type="entry name" value="ABC_TRANSPORTER_2"/>
    <property type="match status" value="1"/>
</dbReference>
<accession>A0A0B4C9W1</accession>
<dbReference type="PROSITE" id="PS00211">
    <property type="entry name" value="ABC_TRANSPORTER_1"/>
    <property type="match status" value="1"/>
</dbReference>
<sequence length="301" mass="31888">MDENQGMLAVDAAGLRKSFGSVRAVESVDLRVRPGEIVAFLGPNGAGKTTTIDMLLGLSDPDAGAVRVFGESPRAAISHGLVSAVLQTGGLLKDITVSETLALTASLFADTRPVEEVMQRAGISEIANRRVGMCSGGQQQRLRFAMALLSDPGLLILDEPTTGMDVEGRRAFWNAIRTDAARGRTVLFATHYLDEADEYADRIVLMSRGRIVADGSTTEIKNLVSGRIVRATLPGADPARLAALAGVDDVEFAGDRISIHTKDSDAVARHLLTETAARDIEITSQNLESVFLALTSEGASA</sequence>
<evidence type="ECO:0000259" key="6">
    <source>
        <dbReference type="PROSITE" id="PS50893"/>
    </source>
</evidence>
<dbReference type="GO" id="GO:0005886">
    <property type="term" value="C:plasma membrane"/>
    <property type="evidence" value="ECO:0007669"/>
    <property type="project" value="UniProtKB-SubCell"/>
</dbReference>
<dbReference type="InterPro" id="IPR050763">
    <property type="entry name" value="ABC_transporter_ATP-binding"/>
</dbReference>
<dbReference type="InterPro" id="IPR017871">
    <property type="entry name" value="ABC_transporter-like_CS"/>
</dbReference>
<feature type="domain" description="ABC transporter" evidence="6">
    <location>
        <begin position="10"/>
        <end position="233"/>
    </location>
</feature>
<dbReference type="InterPro" id="IPR027417">
    <property type="entry name" value="P-loop_NTPase"/>
</dbReference>
<comment type="caution">
    <text evidence="7">The sequence shown here is derived from an EMBL/GenBank/DDBJ whole genome shotgun (WGS) entry which is preliminary data.</text>
</comment>
<dbReference type="RefSeq" id="WP_039415179.1">
    <property type="nucleotide sequence ID" value="NZ_JWSZ01000010.1"/>
</dbReference>
<evidence type="ECO:0000256" key="3">
    <source>
        <dbReference type="ARBA" id="ARBA00022741"/>
    </source>
</evidence>
<dbReference type="Gene3D" id="3.40.50.300">
    <property type="entry name" value="P-loop containing nucleotide triphosphate hydrolases"/>
    <property type="match status" value="1"/>
</dbReference>
<reference evidence="7 8" key="1">
    <citation type="submission" date="2014-12" db="EMBL/GenBank/DDBJ databases">
        <title>Genome sequencing of Microbacterium hominis TPW29.</title>
        <authorList>
            <person name="Tan P.W."/>
            <person name="Chan K.-G."/>
        </authorList>
    </citation>
    <scope>NUCLEOTIDE SEQUENCE [LARGE SCALE GENOMIC DNA]</scope>
    <source>
        <strain evidence="7 8">TPW29</strain>
    </source>
</reference>
<dbReference type="SUPFAM" id="SSF52540">
    <property type="entry name" value="P-loop containing nucleoside triphosphate hydrolases"/>
    <property type="match status" value="1"/>
</dbReference>